<gene>
    <name evidence="2" type="ORF">ASPZODRAFT_136453</name>
</gene>
<dbReference type="InterPro" id="IPR018562">
    <property type="entry name" value="ARS-binding_2"/>
</dbReference>
<evidence type="ECO:0000313" key="3">
    <source>
        <dbReference type="Proteomes" id="UP000184188"/>
    </source>
</evidence>
<feature type="region of interest" description="Disordered" evidence="1">
    <location>
        <begin position="404"/>
        <end position="471"/>
    </location>
</feature>
<dbReference type="OrthoDB" id="2104370at2759"/>
<dbReference type="Pfam" id="PF09441">
    <property type="entry name" value="Abp2"/>
    <property type="match status" value="1"/>
</dbReference>
<feature type="compositionally biased region" description="Polar residues" evidence="1">
    <location>
        <begin position="566"/>
        <end position="575"/>
    </location>
</feature>
<feature type="region of interest" description="Disordered" evidence="1">
    <location>
        <begin position="483"/>
        <end position="505"/>
    </location>
</feature>
<name>A0A1L9S7V0_9EURO</name>
<evidence type="ECO:0000256" key="1">
    <source>
        <dbReference type="SAM" id="MobiDB-lite"/>
    </source>
</evidence>
<feature type="compositionally biased region" description="Polar residues" evidence="1">
    <location>
        <begin position="66"/>
        <end position="94"/>
    </location>
</feature>
<dbReference type="VEuPathDB" id="FungiDB:ASPZODRAFT_136453"/>
<feature type="compositionally biased region" description="Polar residues" evidence="1">
    <location>
        <begin position="39"/>
        <end position="57"/>
    </location>
</feature>
<feature type="compositionally biased region" description="Polar residues" evidence="1">
    <location>
        <begin position="457"/>
        <end position="470"/>
    </location>
</feature>
<feature type="region of interest" description="Disordered" evidence="1">
    <location>
        <begin position="39"/>
        <end position="123"/>
    </location>
</feature>
<evidence type="ECO:0000313" key="2">
    <source>
        <dbReference type="EMBL" id="OJJ43246.1"/>
    </source>
</evidence>
<sequence>MEDSFRGVINPSERGELEPAQMVIQQYARYPAALEHSLRSASSTGSARGQLTASTASPLHRKETPTPRSLQSSPQDVRSAAVPQSTARSVTSASPALLDPHRNRSMGDPTDQAESRSLPSQDLTDETIDDAYVAFILYCNPNVPGSLDTSELRKAFRSPPRSDGKSFSIFTLWELIRKLDSKELKTWIQLAIEMGVEPPSLEKKQSPQKVQQYAVRLKRWMRAMHVDAFFEYCLGHPHTYYTQLPLTGSLVSESRDGVPLEEDIALHALVPQWKPKRGRRRADDKVHDEERTSKRPQLDTSAGVLHHDAFTAHSDPIPFPQSAIPFSAFPNDMESNDPWITATSSFGAHGAPEGSITQQNQDVRWRPLDRASSPPGYPQSAIIPGEHQGARSMFGGAEPRSALIPVSGEKQRARKRHGPAVSSAWPSGGVSSGGKNRGRPPNKGPSSSDGPFSSFSVNPEESGSTHSVSHTETRASLAIGLNQTPSNSLTTNSQYQQSPTPFSHLNVRPSRLQLQVPQHAGGPVRLATPPTVLVNGVDSVSQSDTTDPRGSTAPLNDLASIASGPDLSSSLNGNGEDSEKVTIPDLIRIFSNKILRGRILGRSSPLTTEEATALAASVITSINISQLGVSLPPSANNIAVQLGLGHFLGLEGARPGSVTVKVNNSFMGHSNASQSSAKTVYTVTHEFKSVSGLRTKMTFYDVNISNAPEGLLSQTDELHDSTESIGDVLVDSEDDDDDDGSSSVVSETTWKQRFMKLRAQMHKKERSLTQYKRKVLESVMADI</sequence>
<protein>
    <recommendedName>
        <fullName evidence="4">ARS binding protein Abp2</fullName>
    </recommendedName>
</protein>
<dbReference type="PANTHER" id="PTHR42048">
    <property type="entry name" value="ARS-BINDING PROTEIN 2"/>
    <property type="match status" value="1"/>
</dbReference>
<keyword evidence="3" id="KW-1185">Reference proteome</keyword>
<feature type="region of interest" description="Disordered" evidence="1">
    <location>
        <begin position="276"/>
        <end position="302"/>
    </location>
</feature>
<feature type="region of interest" description="Disordered" evidence="1">
    <location>
        <begin position="536"/>
        <end position="577"/>
    </location>
</feature>
<dbReference type="RefSeq" id="XP_022577756.1">
    <property type="nucleotide sequence ID" value="XM_022724069.1"/>
</dbReference>
<feature type="compositionally biased region" description="Polar residues" evidence="1">
    <location>
        <begin position="538"/>
        <end position="549"/>
    </location>
</feature>
<dbReference type="EMBL" id="KV878353">
    <property type="protein sequence ID" value="OJJ43246.1"/>
    <property type="molecule type" value="Genomic_DNA"/>
</dbReference>
<evidence type="ECO:0008006" key="4">
    <source>
        <dbReference type="Google" id="ProtNLM"/>
    </source>
</evidence>
<dbReference type="Proteomes" id="UP000184188">
    <property type="component" value="Unassembled WGS sequence"/>
</dbReference>
<dbReference type="STRING" id="1073090.A0A1L9S7V0"/>
<feature type="compositionally biased region" description="Low complexity" evidence="1">
    <location>
        <begin position="444"/>
        <end position="456"/>
    </location>
</feature>
<organism evidence="2 3">
    <name type="scientific">Penicilliopsis zonata CBS 506.65</name>
    <dbReference type="NCBI Taxonomy" id="1073090"/>
    <lineage>
        <taxon>Eukaryota</taxon>
        <taxon>Fungi</taxon>
        <taxon>Dikarya</taxon>
        <taxon>Ascomycota</taxon>
        <taxon>Pezizomycotina</taxon>
        <taxon>Eurotiomycetes</taxon>
        <taxon>Eurotiomycetidae</taxon>
        <taxon>Eurotiales</taxon>
        <taxon>Aspergillaceae</taxon>
        <taxon>Penicilliopsis</taxon>
    </lineage>
</organism>
<reference evidence="3" key="1">
    <citation type="journal article" date="2017" name="Genome Biol.">
        <title>Comparative genomics reveals high biological diversity and specific adaptations in the industrially and medically important fungal genus Aspergillus.</title>
        <authorList>
            <person name="de Vries R.P."/>
            <person name="Riley R."/>
            <person name="Wiebenga A."/>
            <person name="Aguilar-Osorio G."/>
            <person name="Amillis S."/>
            <person name="Uchima C.A."/>
            <person name="Anderluh G."/>
            <person name="Asadollahi M."/>
            <person name="Askin M."/>
            <person name="Barry K."/>
            <person name="Battaglia E."/>
            <person name="Bayram O."/>
            <person name="Benocci T."/>
            <person name="Braus-Stromeyer S.A."/>
            <person name="Caldana C."/>
            <person name="Canovas D."/>
            <person name="Cerqueira G.C."/>
            <person name="Chen F."/>
            <person name="Chen W."/>
            <person name="Choi C."/>
            <person name="Clum A."/>
            <person name="Dos Santos R.A."/>
            <person name="Damasio A.R."/>
            <person name="Diallinas G."/>
            <person name="Emri T."/>
            <person name="Fekete E."/>
            <person name="Flipphi M."/>
            <person name="Freyberg S."/>
            <person name="Gallo A."/>
            <person name="Gournas C."/>
            <person name="Habgood R."/>
            <person name="Hainaut M."/>
            <person name="Harispe M.L."/>
            <person name="Henrissat B."/>
            <person name="Hilden K.S."/>
            <person name="Hope R."/>
            <person name="Hossain A."/>
            <person name="Karabika E."/>
            <person name="Karaffa L."/>
            <person name="Karanyi Z."/>
            <person name="Krasevec N."/>
            <person name="Kuo A."/>
            <person name="Kusch H."/>
            <person name="LaButti K."/>
            <person name="Lagendijk E.L."/>
            <person name="Lapidus A."/>
            <person name="Levasseur A."/>
            <person name="Lindquist E."/>
            <person name="Lipzen A."/>
            <person name="Logrieco A.F."/>
            <person name="MacCabe A."/>
            <person name="Maekelae M.R."/>
            <person name="Malavazi I."/>
            <person name="Melin P."/>
            <person name="Meyer V."/>
            <person name="Mielnichuk N."/>
            <person name="Miskei M."/>
            <person name="Molnar A.P."/>
            <person name="Mule G."/>
            <person name="Ngan C.Y."/>
            <person name="Orejas M."/>
            <person name="Orosz E."/>
            <person name="Ouedraogo J.P."/>
            <person name="Overkamp K.M."/>
            <person name="Park H.-S."/>
            <person name="Perrone G."/>
            <person name="Piumi F."/>
            <person name="Punt P.J."/>
            <person name="Ram A.F."/>
            <person name="Ramon A."/>
            <person name="Rauscher S."/>
            <person name="Record E."/>
            <person name="Riano-Pachon D.M."/>
            <person name="Robert V."/>
            <person name="Roehrig J."/>
            <person name="Ruller R."/>
            <person name="Salamov A."/>
            <person name="Salih N.S."/>
            <person name="Samson R.A."/>
            <person name="Sandor E."/>
            <person name="Sanguinetti M."/>
            <person name="Schuetze T."/>
            <person name="Sepcic K."/>
            <person name="Shelest E."/>
            <person name="Sherlock G."/>
            <person name="Sophianopoulou V."/>
            <person name="Squina F.M."/>
            <person name="Sun H."/>
            <person name="Susca A."/>
            <person name="Todd R.B."/>
            <person name="Tsang A."/>
            <person name="Unkles S.E."/>
            <person name="van de Wiele N."/>
            <person name="van Rossen-Uffink D."/>
            <person name="Oliveira J.V."/>
            <person name="Vesth T.C."/>
            <person name="Visser J."/>
            <person name="Yu J.-H."/>
            <person name="Zhou M."/>
            <person name="Andersen M.R."/>
            <person name="Archer D.B."/>
            <person name="Baker S.E."/>
            <person name="Benoit I."/>
            <person name="Brakhage A.A."/>
            <person name="Braus G.H."/>
            <person name="Fischer R."/>
            <person name="Frisvad J.C."/>
            <person name="Goldman G.H."/>
            <person name="Houbraken J."/>
            <person name="Oakley B."/>
            <person name="Pocsi I."/>
            <person name="Scazzocchio C."/>
            <person name="Seiboth B."/>
            <person name="vanKuyk P.A."/>
            <person name="Wortman J."/>
            <person name="Dyer P.S."/>
            <person name="Grigoriev I.V."/>
        </authorList>
    </citation>
    <scope>NUCLEOTIDE SEQUENCE [LARGE SCALE GENOMIC DNA]</scope>
    <source>
        <strain evidence="3">CBS 506.65</strain>
    </source>
</reference>
<dbReference type="GeneID" id="34610534"/>
<proteinExistence type="predicted"/>
<feature type="compositionally biased region" description="Basic and acidic residues" evidence="1">
    <location>
        <begin position="281"/>
        <end position="297"/>
    </location>
</feature>
<feature type="compositionally biased region" description="Polar residues" evidence="1">
    <location>
        <begin position="483"/>
        <end position="503"/>
    </location>
</feature>
<dbReference type="GO" id="GO:0003688">
    <property type="term" value="F:DNA replication origin binding"/>
    <property type="evidence" value="ECO:0007669"/>
    <property type="project" value="TreeGrafter"/>
</dbReference>
<accession>A0A1L9S7V0</accession>
<dbReference type="AlphaFoldDB" id="A0A1L9S7V0"/>
<dbReference type="PANTHER" id="PTHR42048:SF1">
    <property type="entry name" value="ARS-BINDING PROTEIN 2"/>
    <property type="match status" value="1"/>
</dbReference>